<evidence type="ECO:0000256" key="1">
    <source>
        <dbReference type="ARBA" id="ARBA00023604"/>
    </source>
</evidence>
<dbReference type="AlphaFoldDB" id="A0AAE0DJG0"/>
<evidence type="ECO:0000313" key="2">
    <source>
        <dbReference type="EMBL" id="KAK3171565.1"/>
    </source>
</evidence>
<dbReference type="InterPro" id="IPR044053">
    <property type="entry name" value="AsaB-like"/>
</dbReference>
<dbReference type="EMBL" id="JASNWA010000008">
    <property type="protein sequence ID" value="KAK3171565.1"/>
    <property type="molecule type" value="Genomic_DNA"/>
</dbReference>
<dbReference type="PANTHER" id="PTHR34598:SF1">
    <property type="entry name" value="PUTATIVE (AFU_ORTHOLOGUE AFUA_3G13140)-RELATED"/>
    <property type="match status" value="1"/>
</dbReference>
<protein>
    <recommendedName>
        <fullName evidence="4">Methyltransferase</fullName>
    </recommendedName>
</protein>
<evidence type="ECO:0000313" key="3">
    <source>
        <dbReference type="Proteomes" id="UP001276659"/>
    </source>
</evidence>
<reference evidence="2" key="1">
    <citation type="submission" date="2022-11" db="EMBL/GenBank/DDBJ databases">
        <title>Chromosomal genome sequence assembly and mating type (MAT) locus characterization of the leprose asexual lichenized fungus Lepraria neglecta (Nyl.) Erichsen.</title>
        <authorList>
            <person name="Allen J.L."/>
            <person name="Pfeffer B."/>
        </authorList>
    </citation>
    <scope>NUCLEOTIDE SEQUENCE</scope>
    <source>
        <strain evidence="2">Allen 5258</strain>
    </source>
</reference>
<dbReference type="Proteomes" id="UP001276659">
    <property type="component" value="Unassembled WGS sequence"/>
</dbReference>
<gene>
    <name evidence="2" type="ORF">OEA41_003649</name>
</gene>
<comment type="similarity">
    <text evidence="1">Belongs to the asaB hydroxylase/desaturase family.</text>
</comment>
<comment type="caution">
    <text evidence="2">The sequence shown here is derived from an EMBL/GenBank/DDBJ whole genome shotgun (WGS) entry which is preliminary data.</text>
</comment>
<dbReference type="PANTHER" id="PTHR34598">
    <property type="entry name" value="BLL6449 PROTEIN"/>
    <property type="match status" value="1"/>
</dbReference>
<sequence length="295" mass="33228">MAPQHPIFTNISQDDDIRKRKGGVMGILHFYKPPEDGSDPYFEVTDSSGAGRKNYGHNPKPVLIQDMRKKETRFSLDVHSFAAVCRHPPQTVDFTNATDIKGKYELDAVTIILKHVPAAQKVIIFDSTIRRASPAKTLCRPVRKVHIDQTRLGALRRVKLHLSDHEANEVVANRLRVRIVNVWRPIVKPVFDHPLAVGDSSTIQESDLVKVKHIYPDSAGETYAVKYSPAQRFWYWSHMSTSDVLLLQCFDSLQNLDDTGQPSGVRCAHASFNPLALGDARCRRQSIEVRCLVLG</sequence>
<proteinExistence type="inferred from homology"/>
<dbReference type="GO" id="GO:0016491">
    <property type="term" value="F:oxidoreductase activity"/>
    <property type="evidence" value="ECO:0007669"/>
    <property type="project" value="InterPro"/>
</dbReference>
<name>A0AAE0DJG0_9LECA</name>
<accession>A0AAE0DJG0</accession>
<keyword evidence="3" id="KW-1185">Reference proteome</keyword>
<evidence type="ECO:0008006" key="4">
    <source>
        <dbReference type="Google" id="ProtNLM"/>
    </source>
</evidence>
<dbReference type="NCBIfam" id="NF041278">
    <property type="entry name" value="CmcJ_NvfI_EfuI"/>
    <property type="match status" value="1"/>
</dbReference>
<organism evidence="2 3">
    <name type="scientific">Lepraria neglecta</name>
    <dbReference type="NCBI Taxonomy" id="209136"/>
    <lineage>
        <taxon>Eukaryota</taxon>
        <taxon>Fungi</taxon>
        <taxon>Dikarya</taxon>
        <taxon>Ascomycota</taxon>
        <taxon>Pezizomycotina</taxon>
        <taxon>Lecanoromycetes</taxon>
        <taxon>OSLEUM clade</taxon>
        <taxon>Lecanoromycetidae</taxon>
        <taxon>Lecanorales</taxon>
        <taxon>Lecanorineae</taxon>
        <taxon>Stereocaulaceae</taxon>
        <taxon>Lepraria</taxon>
    </lineage>
</organism>